<keyword evidence="1" id="KW-0560">Oxidoreductase</keyword>
<proteinExistence type="predicted"/>
<dbReference type="OrthoDB" id="3621573at2"/>
<evidence type="ECO:0000259" key="2">
    <source>
        <dbReference type="Pfam" id="PF00296"/>
    </source>
</evidence>
<evidence type="ECO:0000256" key="1">
    <source>
        <dbReference type="ARBA" id="ARBA00023002"/>
    </source>
</evidence>
<dbReference type="InterPro" id="IPR011251">
    <property type="entry name" value="Luciferase-like_dom"/>
</dbReference>
<dbReference type="PATRIC" id="fig|933944.5.peg.5896"/>
<dbReference type="Pfam" id="PF00296">
    <property type="entry name" value="Bac_luciferase"/>
    <property type="match status" value="1"/>
</dbReference>
<dbReference type="PANTHER" id="PTHR43244:SF1">
    <property type="entry name" value="5,10-METHYLENETETRAHYDROMETHANOPTERIN REDUCTASE"/>
    <property type="match status" value="1"/>
</dbReference>
<dbReference type="GO" id="GO:0016705">
    <property type="term" value="F:oxidoreductase activity, acting on paired donors, with incorporation or reduction of molecular oxygen"/>
    <property type="evidence" value="ECO:0007669"/>
    <property type="project" value="InterPro"/>
</dbReference>
<feature type="domain" description="Luciferase-like" evidence="2">
    <location>
        <begin position="31"/>
        <end position="288"/>
    </location>
</feature>
<evidence type="ECO:0000313" key="3">
    <source>
        <dbReference type="EMBL" id="OEU90539.1"/>
    </source>
</evidence>
<dbReference type="PANTHER" id="PTHR43244">
    <property type="match status" value="1"/>
</dbReference>
<organism evidence="3 4">
    <name type="scientific">Streptomyces abyssalis</name>
    <dbReference type="NCBI Taxonomy" id="933944"/>
    <lineage>
        <taxon>Bacteria</taxon>
        <taxon>Bacillati</taxon>
        <taxon>Actinomycetota</taxon>
        <taxon>Actinomycetes</taxon>
        <taxon>Kitasatosporales</taxon>
        <taxon>Streptomycetaceae</taxon>
        <taxon>Streptomyces</taxon>
    </lineage>
</organism>
<keyword evidence="4" id="KW-1185">Reference proteome</keyword>
<protein>
    <submittedName>
        <fullName evidence="3">5,10-methylene tetrahydromethanopterin reductase</fullName>
    </submittedName>
</protein>
<dbReference type="AlphaFoldDB" id="A0A1E7JQI2"/>
<reference evidence="3 4" key="1">
    <citation type="journal article" date="2016" name="Front. Microbiol.">
        <title>Comparative Genomics Analysis of Streptomyces Species Reveals Their Adaptation to the Marine Environment and Their Diversity at the Genomic Level.</title>
        <authorList>
            <person name="Tian X."/>
            <person name="Zhang Z."/>
            <person name="Yang T."/>
            <person name="Chen M."/>
            <person name="Li J."/>
            <person name="Chen F."/>
            <person name="Yang J."/>
            <person name="Li W."/>
            <person name="Zhang B."/>
            <person name="Zhang Z."/>
            <person name="Wu J."/>
            <person name="Zhang C."/>
            <person name="Long L."/>
            <person name="Xiao J."/>
        </authorList>
    </citation>
    <scope>NUCLEOTIDE SEQUENCE [LARGE SCALE GENOMIC DNA]</scope>
    <source>
        <strain evidence="3 4">SCSIO 10390</strain>
    </source>
</reference>
<name>A0A1E7JQI2_9ACTN</name>
<dbReference type="EMBL" id="LJGT01000038">
    <property type="protein sequence ID" value="OEU90539.1"/>
    <property type="molecule type" value="Genomic_DNA"/>
</dbReference>
<dbReference type="InterPro" id="IPR036661">
    <property type="entry name" value="Luciferase-like_sf"/>
</dbReference>
<dbReference type="SUPFAM" id="SSF51679">
    <property type="entry name" value="Bacterial luciferase-like"/>
    <property type="match status" value="1"/>
</dbReference>
<dbReference type="CDD" id="cd01097">
    <property type="entry name" value="Tetrahydromethanopterin_reductase"/>
    <property type="match status" value="1"/>
</dbReference>
<dbReference type="STRING" id="933944.AN215_14080"/>
<dbReference type="InterPro" id="IPR050564">
    <property type="entry name" value="F420-G6PD/mer"/>
</dbReference>
<evidence type="ECO:0000313" key="4">
    <source>
        <dbReference type="Proteomes" id="UP000176087"/>
    </source>
</evidence>
<accession>A0A1E7JQI2</accession>
<dbReference type="Proteomes" id="UP000176087">
    <property type="component" value="Unassembled WGS sequence"/>
</dbReference>
<sequence>MHVSVLYPVMPTDPRPVAPFAALVSDGWAARLWQGQSLSADTQQVFAYLAGMGHRVPVGTSVALMPLRHPLDAAIQARSLAVLTGHRMVLGLGPATPDFVAGLHGKPYDSPRDTCVEYLTEVRRLIGTEDGDAAAAAGAPVGLPGLPHPGVEVGLGVLRPTLARAAGRVADTAISWMTPPGYVGDTLLPAMAKGAAEAGRAVPRAVTVVHAAVDRPGRNAYRLAYAAAHLHLAGPHYADMLRRAGLRVHHSRPNFGARALVDAGVFLHGTPEDIAGRLADYGRAGVDEVVVNIAGVYAEHGQPDAVRDLREILAACREATN</sequence>
<dbReference type="RefSeq" id="WP_070009413.1">
    <property type="nucleotide sequence ID" value="NZ_LJGS01000036.1"/>
</dbReference>
<dbReference type="Gene3D" id="3.20.20.30">
    <property type="entry name" value="Luciferase-like domain"/>
    <property type="match status" value="1"/>
</dbReference>
<comment type="caution">
    <text evidence="3">The sequence shown here is derived from an EMBL/GenBank/DDBJ whole genome shotgun (WGS) entry which is preliminary data.</text>
</comment>
<gene>
    <name evidence="3" type="ORF">AN215_14080</name>
</gene>